<protein>
    <recommendedName>
        <fullName evidence="5">RING-type domain-containing protein</fullName>
    </recommendedName>
</protein>
<evidence type="ECO:0000313" key="7">
    <source>
        <dbReference type="EMBL" id="CAF4444462.1"/>
    </source>
</evidence>
<comment type="caution">
    <text evidence="6">The sequence shown here is derived from an EMBL/GenBank/DDBJ whole genome shotgun (WGS) entry which is preliminary data.</text>
</comment>
<dbReference type="Proteomes" id="UP000677228">
    <property type="component" value="Unassembled WGS sequence"/>
</dbReference>
<dbReference type="Proteomes" id="UP000682733">
    <property type="component" value="Unassembled WGS sequence"/>
</dbReference>
<name>A0A8S2G3T0_9BILA</name>
<evidence type="ECO:0000256" key="2">
    <source>
        <dbReference type="ARBA" id="ARBA00022771"/>
    </source>
</evidence>
<gene>
    <name evidence="6" type="ORF">OVA965_LOCUS43328</name>
    <name evidence="7" type="ORF">TMI583_LOCUS45538</name>
</gene>
<keyword evidence="3" id="KW-0862">Zinc</keyword>
<dbReference type="PROSITE" id="PS50089">
    <property type="entry name" value="ZF_RING_2"/>
    <property type="match status" value="1"/>
</dbReference>
<dbReference type="EMBL" id="CAJNOK010056609">
    <property type="protein sequence ID" value="CAF1623500.1"/>
    <property type="molecule type" value="Genomic_DNA"/>
</dbReference>
<dbReference type="GO" id="GO:0008270">
    <property type="term" value="F:zinc ion binding"/>
    <property type="evidence" value="ECO:0007669"/>
    <property type="project" value="UniProtKB-KW"/>
</dbReference>
<dbReference type="Gene3D" id="3.30.40.10">
    <property type="entry name" value="Zinc/RING finger domain, C3HC4 (zinc finger)"/>
    <property type="match status" value="1"/>
</dbReference>
<evidence type="ECO:0000313" key="6">
    <source>
        <dbReference type="EMBL" id="CAF1623500.1"/>
    </source>
</evidence>
<keyword evidence="2 4" id="KW-0863">Zinc-finger</keyword>
<evidence type="ECO:0000256" key="4">
    <source>
        <dbReference type="PROSITE-ProRule" id="PRU00175"/>
    </source>
</evidence>
<dbReference type="PANTHER" id="PTHR25464">
    <property type="entry name" value="TRIPARTITE MOTIF-CONTAINING PROTEIN 2-LIKE PROTEIN"/>
    <property type="match status" value="1"/>
</dbReference>
<reference evidence="6" key="1">
    <citation type="submission" date="2021-02" db="EMBL/GenBank/DDBJ databases">
        <authorList>
            <person name="Nowell W R."/>
        </authorList>
    </citation>
    <scope>NUCLEOTIDE SEQUENCE</scope>
</reference>
<dbReference type="PANTHER" id="PTHR25464:SF2">
    <property type="entry name" value="RING-TYPE DOMAIN-CONTAINING PROTEIN"/>
    <property type="match status" value="1"/>
</dbReference>
<evidence type="ECO:0000256" key="3">
    <source>
        <dbReference type="ARBA" id="ARBA00022833"/>
    </source>
</evidence>
<sequence>MAAARDPYIEELRDLVSCSICLDHYEDPRILPCSHTFCFKCIQQCALNNGSFQCPFRDDSTVNTRDIYQLPINRAAKDMVELASKMSMFSLNPEQQQVKCDNCDQQRAVHWYAATRAKTELQVVLQDIDKREQQLGLELFEVNGIIEQQHATYRRAHSEIKKRFYAQHRSLEEEEKCIKKK</sequence>
<dbReference type="PROSITE" id="PS00518">
    <property type="entry name" value="ZF_RING_1"/>
    <property type="match status" value="1"/>
</dbReference>
<dbReference type="Pfam" id="PF13445">
    <property type="entry name" value="zf-RING_UBOX"/>
    <property type="match status" value="1"/>
</dbReference>
<dbReference type="SMART" id="SM00184">
    <property type="entry name" value="RING"/>
    <property type="match status" value="1"/>
</dbReference>
<organism evidence="6 8">
    <name type="scientific">Didymodactylos carnosus</name>
    <dbReference type="NCBI Taxonomy" id="1234261"/>
    <lineage>
        <taxon>Eukaryota</taxon>
        <taxon>Metazoa</taxon>
        <taxon>Spiralia</taxon>
        <taxon>Gnathifera</taxon>
        <taxon>Rotifera</taxon>
        <taxon>Eurotatoria</taxon>
        <taxon>Bdelloidea</taxon>
        <taxon>Philodinida</taxon>
        <taxon>Philodinidae</taxon>
        <taxon>Didymodactylos</taxon>
    </lineage>
</organism>
<dbReference type="InterPro" id="IPR017907">
    <property type="entry name" value="Znf_RING_CS"/>
</dbReference>
<dbReference type="InterPro" id="IPR013083">
    <property type="entry name" value="Znf_RING/FYVE/PHD"/>
</dbReference>
<accession>A0A8S2G3T0</accession>
<dbReference type="InterPro" id="IPR001841">
    <property type="entry name" value="Znf_RING"/>
</dbReference>
<dbReference type="InterPro" id="IPR027370">
    <property type="entry name" value="Znf-RING_euk"/>
</dbReference>
<dbReference type="EMBL" id="CAJOBA010081630">
    <property type="protein sequence ID" value="CAF4444462.1"/>
    <property type="molecule type" value="Genomic_DNA"/>
</dbReference>
<keyword evidence="1" id="KW-0479">Metal-binding</keyword>
<dbReference type="AlphaFoldDB" id="A0A8S2G3T0"/>
<evidence type="ECO:0000259" key="5">
    <source>
        <dbReference type="PROSITE" id="PS50089"/>
    </source>
</evidence>
<feature type="domain" description="RING-type" evidence="5">
    <location>
        <begin position="18"/>
        <end position="55"/>
    </location>
</feature>
<proteinExistence type="predicted"/>
<evidence type="ECO:0000313" key="8">
    <source>
        <dbReference type="Proteomes" id="UP000677228"/>
    </source>
</evidence>
<evidence type="ECO:0000256" key="1">
    <source>
        <dbReference type="ARBA" id="ARBA00022723"/>
    </source>
</evidence>
<dbReference type="SUPFAM" id="SSF57850">
    <property type="entry name" value="RING/U-box"/>
    <property type="match status" value="1"/>
</dbReference>